<keyword evidence="1" id="KW-1133">Transmembrane helix</keyword>
<dbReference type="Gene3D" id="2.130.10.10">
    <property type="entry name" value="YVTN repeat-like/Quinoprotein amine dehydrogenase"/>
    <property type="match status" value="1"/>
</dbReference>
<dbReference type="Pfam" id="PF13360">
    <property type="entry name" value="PQQ_2"/>
    <property type="match status" value="1"/>
</dbReference>
<reference evidence="3" key="1">
    <citation type="submission" date="2021-01" db="EMBL/GenBank/DDBJ databases">
        <title>Whole genome shotgun sequence of Actinoplanes rishiriensis NBRC 108556.</title>
        <authorList>
            <person name="Komaki H."/>
            <person name="Tamura T."/>
        </authorList>
    </citation>
    <scope>NUCLEOTIDE SEQUENCE</scope>
    <source>
        <strain evidence="3">NBRC 108556</strain>
    </source>
</reference>
<gene>
    <name evidence="3" type="ORF">Ari01nite_09010</name>
</gene>
<dbReference type="Proteomes" id="UP000636960">
    <property type="component" value="Unassembled WGS sequence"/>
</dbReference>
<keyword evidence="1" id="KW-0812">Transmembrane</keyword>
<accession>A0A919JQV1</accession>
<evidence type="ECO:0000313" key="3">
    <source>
        <dbReference type="EMBL" id="GIE93436.1"/>
    </source>
</evidence>
<evidence type="ECO:0000313" key="4">
    <source>
        <dbReference type="Proteomes" id="UP000636960"/>
    </source>
</evidence>
<name>A0A919JQV1_9ACTN</name>
<organism evidence="3 4">
    <name type="scientific">Paractinoplanes rishiriensis</name>
    <dbReference type="NCBI Taxonomy" id="1050105"/>
    <lineage>
        <taxon>Bacteria</taxon>
        <taxon>Bacillati</taxon>
        <taxon>Actinomycetota</taxon>
        <taxon>Actinomycetes</taxon>
        <taxon>Micromonosporales</taxon>
        <taxon>Micromonosporaceae</taxon>
        <taxon>Paractinoplanes</taxon>
    </lineage>
</organism>
<protein>
    <recommendedName>
        <fullName evidence="2">Pyrrolo-quinoline quinone repeat domain-containing protein</fullName>
    </recommendedName>
</protein>
<dbReference type="AlphaFoldDB" id="A0A919JQV1"/>
<feature type="transmembrane region" description="Helical" evidence="1">
    <location>
        <begin position="25"/>
        <end position="47"/>
    </location>
</feature>
<keyword evidence="4" id="KW-1185">Reference proteome</keyword>
<evidence type="ECO:0000259" key="2">
    <source>
        <dbReference type="Pfam" id="PF13360"/>
    </source>
</evidence>
<sequence length="453" mass="48451">MAVIELDLAAQPDPPLSSPPPAYRYRVPGLILVAVLALALGGAAPAVPTMWRFLGEVPVDASAESPFQLAGGKVYTVGLDGADRLATAWIMAEPPRKLWTTRFPARVIGPDEVRFGGLIARQAGDVVLLSDGPATTAVDVRTGAVRWSSRAWVDLLGGGRLGVVREPVFRPGTVYDQASGEPGALYFSATGEPHVEPPIRTEVRGLDLRTGDELWQAALPGAVNVFAAPGRAPAVLVLASDRIERLAGETGALDRRISLPEPYGDGVSGGELVGDLLLVRYGDYQSKGYEMAYTADTLDLRWHREVPAILFDPPRCDYLICAGPRAALDVIDPATGKVAWRARADVDLARQAGYVVEYDEETGAPERLADAATGAVRVPLDGWTAELSPEPDLPVVLRMPGKEGRSVFGTVLADRDRVQILGETSGPISDCTADRAHVVCRGLERLLIWAYRA</sequence>
<dbReference type="InterPro" id="IPR002372">
    <property type="entry name" value="PQQ_rpt_dom"/>
</dbReference>
<comment type="caution">
    <text evidence="3">The sequence shown here is derived from an EMBL/GenBank/DDBJ whole genome shotgun (WGS) entry which is preliminary data.</text>
</comment>
<keyword evidence="1" id="KW-0472">Membrane</keyword>
<dbReference type="InterPro" id="IPR015943">
    <property type="entry name" value="WD40/YVTN_repeat-like_dom_sf"/>
</dbReference>
<dbReference type="SUPFAM" id="SSF50998">
    <property type="entry name" value="Quinoprotein alcohol dehydrogenase-like"/>
    <property type="match status" value="1"/>
</dbReference>
<dbReference type="InterPro" id="IPR011047">
    <property type="entry name" value="Quinoprotein_ADH-like_sf"/>
</dbReference>
<dbReference type="EMBL" id="BOMV01000007">
    <property type="protein sequence ID" value="GIE93436.1"/>
    <property type="molecule type" value="Genomic_DNA"/>
</dbReference>
<dbReference type="RefSeq" id="WP_203779624.1">
    <property type="nucleotide sequence ID" value="NZ_BOMV01000007.1"/>
</dbReference>
<evidence type="ECO:0000256" key="1">
    <source>
        <dbReference type="SAM" id="Phobius"/>
    </source>
</evidence>
<proteinExistence type="predicted"/>
<feature type="domain" description="Pyrrolo-quinoline quinone repeat" evidence="2">
    <location>
        <begin position="65"/>
        <end position="222"/>
    </location>
</feature>